<dbReference type="InterPro" id="IPR003744">
    <property type="entry name" value="YhhQ"/>
</dbReference>
<feature type="transmembrane region" description="Helical" evidence="1">
    <location>
        <begin position="192"/>
        <end position="218"/>
    </location>
</feature>
<gene>
    <name evidence="2" type="ORF">KCX74_11010</name>
</gene>
<keyword evidence="3" id="KW-1185">Reference proteome</keyword>
<keyword evidence="1" id="KW-0472">Membrane</keyword>
<dbReference type="EMBL" id="JAGSOT010000029">
    <property type="protein sequence ID" value="MBR7796567.1"/>
    <property type="molecule type" value="Genomic_DNA"/>
</dbReference>
<feature type="transmembrane region" description="Helical" evidence="1">
    <location>
        <begin position="124"/>
        <end position="147"/>
    </location>
</feature>
<dbReference type="HAMAP" id="MF_02088">
    <property type="entry name" value="Q_prec_transport"/>
    <property type="match status" value="1"/>
</dbReference>
<keyword evidence="1" id="KW-1003">Cell membrane</keyword>
<dbReference type="PANTHER" id="PTHR34300">
    <property type="entry name" value="QUEUOSINE PRECURSOR TRANSPORTER-RELATED"/>
    <property type="match status" value="1"/>
</dbReference>
<proteinExistence type="inferred from homology"/>
<dbReference type="Proteomes" id="UP000675284">
    <property type="component" value="Unassembled WGS sequence"/>
</dbReference>
<feature type="transmembrane region" description="Helical" evidence="1">
    <location>
        <begin position="168"/>
        <end position="186"/>
    </location>
</feature>
<dbReference type="Pfam" id="PF02592">
    <property type="entry name" value="Vut_1"/>
    <property type="match status" value="1"/>
</dbReference>
<evidence type="ECO:0000256" key="1">
    <source>
        <dbReference type="HAMAP-Rule" id="MF_02088"/>
    </source>
</evidence>
<comment type="similarity">
    <text evidence="1">Belongs to the vitamin uptake transporter (VUT/ECF) (TC 2.A.88) family. Q precursor transporter subfamily.</text>
</comment>
<name>A0A941DW44_9BACI</name>
<feature type="transmembrane region" description="Helical" evidence="1">
    <location>
        <begin position="30"/>
        <end position="46"/>
    </location>
</feature>
<dbReference type="RefSeq" id="WP_026681948.1">
    <property type="nucleotide sequence ID" value="NZ_BAAACY010000090.1"/>
</dbReference>
<keyword evidence="1" id="KW-0813">Transport</keyword>
<accession>A0A941DW44</accession>
<protein>
    <recommendedName>
        <fullName evidence="1">Probable queuosine precursor transporter</fullName>
        <shortName evidence="1">Q precursor transporter</shortName>
    </recommendedName>
</protein>
<dbReference type="PANTHER" id="PTHR34300:SF2">
    <property type="entry name" value="QUEUOSINE PRECURSOR TRANSPORTER-RELATED"/>
    <property type="match status" value="1"/>
</dbReference>
<feature type="transmembrane region" description="Helical" evidence="1">
    <location>
        <begin position="6"/>
        <end position="25"/>
    </location>
</feature>
<organism evidence="2 3">
    <name type="scientific">Virgibacillus salarius</name>
    <dbReference type="NCBI Taxonomy" id="447199"/>
    <lineage>
        <taxon>Bacteria</taxon>
        <taxon>Bacillati</taxon>
        <taxon>Bacillota</taxon>
        <taxon>Bacilli</taxon>
        <taxon>Bacillales</taxon>
        <taxon>Bacillaceae</taxon>
        <taxon>Virgibacillus</taxon>
    </lineage>
</organism>
<keyword evidence="1" id="KW-0812">Transmembrane</keyword>
<evidence type="ECO:0000313" key="2">
    <source>
        <dbReference type="EMBL" id="MBR7796567.1"/>
    </source>
</evidence>
<evidence type="ECO:0000313" key="3">
    <source>
        <dbReference type="Proteomes" id="UP000675284"/>
    </source>
</evidence>
<feature type="transmembrane region" description="Helical" evidence="1">
    <location>
        <begin position="52"/>
        <end position="73"/>
    </location>
</feature>
<keyword evidence="1" id="KW-1133">Transmembrane helix</keyword>
<dbReference type="AlphaFoldDB" id="A0A941DW44"/>
<comment type="function">
    <text evidence="1">Involved in the import of queuosine (Q) precursors, required for Q precursor salvage.</text>
</comment>
<dbReference type="NCBIfam" id="TIGR00697">
    <property type="entry name" value="queuosine precursor transporter"/>
    <property type="match status" value="1"/>
</dbReference>
<comment type="subcellular location">
    <subcellularLocation>
        <location evidence="1">Cell membrane</location>
        <topology evidence="1">Multi-pass membrane protein</topology>
    </subcellularLocation>
</comment>
<dbReference type="GO" id="GO:0022857">
    <property type="term" value="F:transmembrane transporter activity"/>
    <property type="evidence" value="ECO:0007669"/>
    <property type="project" value="UniProtKB-UniRule"/>
</dbReference>
<dbReference type="GO" id="GO:0005886">
    <property type="term" value="C:plasma membrane"/>
    <property type="evidence" value="ECO:0007669"/>
    <property type="project" value="UniProtKB-SubCell"/>
</dbReference>
<reference evidence="2" key="1">
    <citation type="submission" date="2021-04" db="EMBL/GenBank/DDBJ databases">
        <title>Isolation and polyphasic classification of algal microorganism.</title>
        <authorList>
            <person name="Wang S."/>
        </authorList>
    </citation>
    <scope>NUCLEOTIDE SEQUENCE</scope>
    <source>
        <strain evidence="2">720a</strain>
    </source>
</reference>
<comment type="caution">
    <text evidence="2">The sequence shown here is derived from an EMBL/GenBank/DDBJ whole genome shotgun (WGS) entry which is preliminary data.</text>
</comment>
<sequence length="230" mass="26021">MPNELIWILFALVNFSLLLLFYRLFGRTGLYVWIGMATVIANIQVLKTVDLIGLTATLGNILYGTAYLATDIINEKHGKKEAKKAVWLGFATLVTMTIIMQIALAFEPGAEDIAHDALATIFSLIPRIVAGSLAAYMISQYFDVWIYDKLRNLFPSDRQLWIRNNGSTVISQFVDTIVFCTIAFYGTYPFDIWLEIFITTYVIKFAVAIIDTPFMYIAKNMHVEKSNSTN</sequence>
<feature type="transmembrane region" description="Helical" evidence="1">
    <location>
        <begin position="85"/>
        <end position="104"/>
    </location>
</feature>